<feature type="transmembrane region" description="Helical" evidence="6">
    <location>
        <begin position="40"/>
        <end position="61"/>
    </location>
</feature>
<evidence type="ECO:0000256" key="3">
    <source>
        <dbReference type="ARBA" id="ARBA00022692"/>
    </source>
</evidence>
<comment type="caution">
    <text evidence="7">The sequence shown here is derived from an EMBL/GenBank/DDBJ whole genome shotgun (WGS) entry which is preliminary data.</text>
</comment>
<evidence type="ECO:0000256" key="2">
    <source>
        <dbReference type="ARBA" id="ARBA00013977"/>
    </source>
</evidence>
<keyword evidence="3 6" id="KW-0812">Transmembrane</keyword>
<dbReference type="PANTHER" id="PTHR13628">
    <property type="entry name" value="TRANSMEMBRANE PROTEIN 267"/>
    <property type="match status" value="1"/>
</dbReference>
<organism evidence="7 8">
    <name type="scientific">Popillia japonica</name>
    <name type="common">Japanese beetle</name>
    <dbReference type="NCBI Taxonomy" id="7064"/>
    <lineage>
        <taxon>Eukaryota</taxon>
        <taxon>Metazoa</taxon>
        <taxon>Ecdysozoa</taxon>
        <taxon>Arthropoda</taxon>
        <taxon>Hexapoda</taxon>
        <taxon>Insecta</taxon>
        <taxon>Pterygota</taxon>
        <taxon>Neoptera</taxon>
        <taxon>Endopterygota</taxon>
        <taxon>Coleoptera</taxon>
        <taxon>Polyphaga</taxon>
        <taxon>Scarabaeiformia</taxon>
        <taxon>Scarabaeidae</taxon>
        <taxon>Rutelinae</taxon>
        <taxon>Popillia</taxon>
    </lineage>
</organism>
<feature type="transmembrane region" description="Helical" evidence="6">
    <location>
        <begin position="112"/>
        <end position="132"/>
    </location>
</feature>
<name>A0AAW1N7A2_POPJA</name>
<dbReference type="InterPro" id="IPR007404">
    <property type="entry name" value="YdjM-like"/>
</dbReference>
<evidence type="ECO:0000313" key="8">
    <source>
        <dbReference type="Proteomes" id="UP001458880"/>
    </source>
</evidence>
<evidence type="ECO:0000256" key="1">
    <source>
        <dbReference type="ARBA" id="ARBA00004141"/>
    </source>
</evidence>
<reference evidence="7 8" key="1">
    <citation type="journal article" date="2024" name="BMC Genomics">
        <title>De novo assembly and annotation of Popillia japonica's genome with initial clues to its potential as an invasive pest.</title>
        <authorList>
            <person name="Cucini C."/>
            <person name="Boschi S."/>
            <person name="Funari R."/>
            <person name="Cardaioli E."/>
            <person name="Iannotti N."/>
            <person name="Marturano G."/>
            <person name="Paoli F."/>
            <person name="Bruttini M."/>
            <person name="Carapelli A."/>
            <person name="Frati F."/>
            <person name="Nardi F."/>
        </authorList>
    </citation>
    <scope>NUCLEOTIDE SEQUENCE [LARGE SCALE GENOMIC DNA]</scope>
    <source>
        <strain evidence="7">DMR45628</strain>
    </source>
</reference>
<dbReference type="GO" id="GO:0016787">
    <property type="term" value="F:hydrolase activity"/>
    <property type="evidence" value="ECO:0007669"/>
    <property type="project" value="UniProtKB-KW"/>
</dbReference>
<dbReference type="Pfam" id="PF04307">
    <property type="entry name" value="YdjM"/>
    <property type="match status" value="1"/>
</dbReference>
<sequence>MILSLPLWRFLSSSQVYLTSLLGLVAVIGDILVKYSQQHVYRAVFDNTTHAIIGGLSWLIVCLNYRDRNASNTLLEIIACTAISSLIDLDHFCMARSLSLKDATNLKHRPPLHATTIPLVATPILFSIAYLYNTHSLHRYSLIIFTAFFTHHTRDATRRGYWLYPFGSTPPIPYYCYVLITLFIPYLIYGMRSVFKAKRTEISVIDI</sequence>
<dbReference type="GO" id="GO:0016020">
    <property type="term" value="C:membrane"/>
    <property type="evidence" value="ECO:0007669"/>
    <property type="project" value="UniProtKB-SubCell"/>
</dbReference>
<accession>A0AAW1N7A2</accession>
<evidence type="ECO:0000313" key="7">
    <source>
        <dbReference type="EMBL" id="KAK9754334.1"/>
    </source>
</evidence>
<keyword evidence="7" id="KW-0378">Hydrolase</keyword>
<comment type="subcellular location">
    <subcellularLocation>
        <location evidence="1">Membrane</location>
        <topology evidence="1">Multi-pass membrane protein</topology>
    </subcellularLocation>
</comment>
<evidence type="ECO:0000256" key="4">
    <source>
        <dbReference type="ARBA" id="ARBA00022989"/>
    </source>
</evidence>
<dbReference type="Proteomes" id="UP001458880">
    <property type="component" value="Unassembled WGS sequence"/>
</dbReference>
<dbReference type="AlphaFoldDB" id="A0AAW1N7A2"/>
<evidence type="ECO:0000256" key="5">
    <source>
        <dbReference type="ARBA" id="ARBA00023136"/>
    </source>
</evidence>
<dbReference type="InterPro" id="IPR026572">
    <property type="entry name" value="TMEM267"/>
</dbReference>
<dbReference type="EMBL" id="JASPKY010000008">
    <property type="protein sequence ID" value="KAK9754334.1"/>
    <property type="molecule type" value="Genomic_DNA"/>
</dbReference>
<protein>
    <recommendedName>
        <fullName evidence="2">Transmembrane protein 267</fullName>
    </recommendedName>
</protein>
<dbReference type="PANTHER" id="PTHR13628:SF1">
    <property type="entry name" value="TRANSMEMBRANE PROTEIN 267"/>
    <property type="match status" value="1"/>
</dbReference>
<feature type="transmembrane region" description="Helical" evidence="6">
    <location>
        <begin position="172"/>
        <end position="189"/>
    </location>
</feature>
<evidence type="ECO:0000256" key="6">
    <source>
        <dbReference type="SAM" id="Phobius"/>
    </source>
</evidence>
<feature type="transmembrane region" description="Helical" evidence="6">
    <location>
        <begin position="15"/>
        <end position="33"/>
    </location>
</feature>
<keyword evidence="4 6" id="KW-1133">Transmembrane helix</keyword>
<gene>
    <name evidence="7" type="ORF">QE152_g1340</name>
</gene>
<keyword evidence="5 6" id="KW-0472">Membrane</keyword>
<proteinExistence type="predicted"/>
<keyword evidence="8" id="KW-1185">Reference proteome</keyword>